<accession>A0A9X2WQW3</accession>
<evidence type="ECO:0000259" key="10">
    <source>
        <dbReference type="PROSITE" id="PS50878"/>
    </source>
</evidence>
<dbReference type="CDD" id="cd03487">
    <property type="entry name" value="RT_Bac_retron_II"/>
    <property type="match status" value="1"/>
</dbReference>
<comment type="catalytic activity">
    <reaction evidence="9">
        <text>DNA(n) + a 2'-deoxyribonucleoside 5'-triphosphate = DNA(n+1) + diphosphate</text>
        <dbReference type="Rhea" id="RHEA:22508"/>
        <dbReference type="Rhea" id="RHEA-COMP:17339"/>
        <dbReference type="Rhea" id="RHEA-COMP:17340"/>
        <dbReference type="ChEBI" id="CHEBI:33019"/>
        <dbReference type="ChEBI" id="CHEBI:61560"/>
        <dbReference type="ChEBI" id="CHEBI:173112"/>
        <dbReference type="EC" id="2.7.7.49"/>
    </reaction>
</comment>
<keyword evidence="6 11" id="KW-0695">RNA-directed DNA polymerase</keyword>
<keyword evidence="3" id="KW-0548">Nucleotidyltransferase</keyword>
<evidence type="ECO:0000313" key="12">
    <source>
        <dbReference type="Proteomes" id="UP001155546"/>
    </source>
</evidence>
<evidence type="ECO:0000256" key="4">
    <source>
        <dbReference type="ARBA" id="ARBA00022723"/>
    </source>
</evidence>
<comment type="caution">
    <text evidence="11">The sequence shown here is derived from an EMBL/GenBank/DDBJ whole genome shotgun (WGS) entry which is preliminary data.</text>
</comment>
<gene>
    <name evidence="11" type="ORF">NE535_17895</name>
</gene>
<evidence type="ECO:0000256" key="1">
    <source>
        <dbReference type="ARBA" id="ARBA00012493"/>
    </source>
</evidence>
<evidence type="ECO:0000313" key="11">
    <source>
        <dbReference type="EMBL" id="MCT7943631.1"/>
    </source>
</evidence>
<dbReference type="AlphaFoldDB" id="A0A9X2WQW3"/>
<dbReference type="Pfam" id="PF00078">
    <property type="entry name" value="RVT_1"/>
    <property type="match status" value="1"/>
</dbReference>
<dbReference type="PRINTS" id="PR00866">
    <property type="entry name" value="RNADNAPOLMS"/>
</dbReference>
<protein>
    <recommendedName>
        <fullName evidence="1">RNA-directed DNA polymerase</fullName>
        <ecNumber evidence="1">2.7.7.49</ecNumber>
    </recommendedName>
</protein>
<dbReference type="GO" id="GO:0051607">
    <property type="term" value="P:defense response to virus"/>
    <property type="evidence" value="ECO:0007669"/>
    <property type="project" value="UniProtKB-KW"/>
</dbReference>
<keyword evidence="7" id="KW-0051">Antiviral defense</keyword>
<evidence type="ECO:0000256" key="6">
    <source>
        <dbReference type="ARBA" id="ARBA00022918"/>
    </source>
</evidence>
<feature type="domain" description="Reverse transcriptase" evidence="10">
    <location>
        <begin position="1"/>
        <end position="269"/>
    </location>
</feature>
<name>A0A9X2WQW3_9GAMM</name>
<evidence type="ECO:0000256" key="2">
    <source>
        <dbReference type="ARBA" id="ARBA00022679"/>
    </source>
</evidence>
<dbReference type="InterPro" id="IPR000477">
    <property type="entry name" value="RT_dom"/>
</dbReference>
<dbReference type="GO" id="GO:0003723">
    <property type="term" value="F:RNA binding"/>
    <property type="evidence" value="ECO:0007669"/>
    <property type="project" value="InterPro"/>
</dbReference>
<dbReference type="RefSeq" id="WP_261299949.1">
    <property type="nucleotide sequence ID" value="NZ_JAMTCD010000039.1"/>
</dbReference>
<dbReference type="InterPro" id="IPR051083">
    <property type="entry name" value="GrpII_Intron_Splice-Mob/Def"/>
</dbReference>
<dbReference type="PANTHER" id="PTHR34047">
    <property type="entry name" value="NUCLEAR INTRON MATURASE 1, MITOCHONDRIAL-RELATED"/>
    <property type="match status" value="1"/>
</dbReference>
<evidence type="ECO:0000256" key="8">
    <source>
        <dbReference type="ARBA" id="ARBA00034120"/>
    </source>
</evidence>
<dbReference type="InterPro" id="IPR043502">
    <property type="entry name" value="DNA/RNA_pol_sf"/>
</dbReference>
<comment type="similarity">
    <text evidence="8">Belongs to the bacterial reverse transcriptase family.</text>
</comment>
<keyword evidence="12" id="KW-1185">Reference proteome</keyword>
<evidence type="ECO:0000256" key="9">
    <source>
        <dbReference type="ARBA" id="ARBA00048173"/>
    </source>
</evidence>
<sequence length="316" mass="35715">MNAAPLLISYHELESYLKALPEAQRKRYSTEISRLFNKNYPPVVSPYCLAILFGYSLEFVHALCKKKHKYYRTFTIKKGKKVRVIQAPKVALKVIQKWIGYHLGLNCRFPEHVFGFIPGTSALMAAEMHCNAHWVYSIDIKDFFSSISEVLITKALQEIGYSNIGSQLAASLCCFNDFLAQGSPASPVLSNLAMTEIDIKLRAVSEELDIKVTRYADDIVFSGKSVFPDSLKDRVIQIFDGTGLELNADKEYFADSQKGQRLKVHGLLVNGDKPKLTKGYRNKIRAYKHLLGSDKVLDKDLKRLNGHLNYANSIDK</sequence>
<dbReference type="SUPFAM" id="SSF56672">
    <property type="entry name" value="DNA/RNA polymerases"/>
    <property type="match status" value="1"/>
</dbReference>
<dbReference type="Proteomes" id="UP001155546">
    <property type="component" value="Unassembled WGS sequence"/>
</dbReference>
<dbReference type="PROSITE" id="PS50878">
    <property type="entry name" value="RT_POL"/>
    <property type="match status" value="1"/>
</dbReference>
<reference evidence="11" key="1">
    <citation type="journal article" date="2023" name="Int. J. Syst. Evol. Microbiol.">
        <title>&lt;i&gt;Shewanella septentrionalis&lt;/i&gt; sp. nov. and &lt;i&gt;Shewanella holmiensis&lt;/i&gt; sp. nov., isolated from Baltic Sea water and sediments.</title>
        <authorList>
            <person name="Martin-Rodriguez A.J."/>
            <person name="Thorell K."/>
            <person name="Joffre E."/>
            <person name="Jensie-Markopoulos S."/>
            <person name="Moore E.R.B."/>
            <person name="Sjoling A."/>
        </authorList>
    </citation>
    <scope>NUCLEOTIDE SEQUENCE</scope>
    <source>
        <strain evidence="11">SP1S2-7</strain>
    </source>
</reference>
<evidence type="ECO:0000256" key="7">
    <source>
        <dbReference type="ARBA" id="ARBA00023118"/>
    </source>
</evidence>
<keyword evidence="4" id="KW-0479">Metal-binding</keyword>
<evidence type="ECO:0000256" key="3">
    <source>
        <dbReference type="ARBA" id="ARBA00022695"/>
    </source>
</evidence>
<dbReference type="EMBL" id="JAMTCD010000039">
    <property type="protein sequence ID" value="MCT7943631.1"/>
    <property type="molecule type" value="Genomic_DNA"/>
</dbReference>
<keyword evidence="5" id="KW-0460">Magnesium</keyword>
<organism evidence="11 12">
    <name type="scientific">Shewanella holmiensis</name>
    <dbReference type="NCBI Taxonomy" id="2952222"/>
    <lineage>
        <taxon>Bacteria</taxon>
        <taxon>Pseudomonadati</taxon>
        <taxon>Pseudomonadota</taxon>
        <taxon>Gammaproteobacteria</taxon>
        <taxon>Alteromonadales</taxon>
        <taxon>Shewanellaceae</taxon>
        <taxon>Shewanella</taxon>
    </lineage>
</organism>
<dbReference type="EC" id="2.7.7.49" evidence="1"/>
<evidence type="ECO:0000256" key="5">
    <source>
        <dbReference type="ARBA" id="ARBA00022842"/>
    </source>
</evidence>
<keyword evidence="2" id="KW-0808">Transferase</keyword>
<dbReference type="GO" id="GO:0003964">
    <property type="term" value="F:RNA-directed DNA polymerase activity"/>
    <property type="evidence" value="ECO:0007669"/>
    <property type="project" value="UniProtKB-KW"/>
</dbReference>
<proteinExistence type="inferred from homology"/>
<dbReference type="InterPro" id="IPR000123">
    <property type="entry name" value="Reverse_transcriptase_msDNA"/>
</dbReference>
<dbReference type="GO" id="GO:0046872">
    <property type="term" value="F:metal ion binding"/>
    <property type="evidence" value="ECO:0007669"/>
    <property type="project" value="UniProtKB-KW"/>
</dbReference>